<evidence type="ECO:0000313" key="1">
    <source>
        <dbReference type="EMBL" id="ALF47781.1"/>
    </source>
</evidence>
<organism evidence="1 2">
    <name type="scientific">Campylobacter concisus</name>
    <dbReference type="NCBI Taxonomy" id="199"/>
    <lineage>
        <taxon>Bacteria</taxon>
        <taxon>Pseudomonadati</taxon>
        <taxon>Campylobacterota</taxon>
        <taxon>Epsilonproteobacteria</taxon>
        <taxon>Campylobacterales</taxon>
        <taxon>Campylobacteraceae</taxon>
        <taxon>Campylobacter</taxon>
    </lineage>
</organism>
<dbReference type="GeneID" id="28662783"/>
<gene>
    <name evidence="1" type="ORF">CCON33237_1107</name>
</gene>
<dbReference type="PATRIC" id="fig|199.248.peg.1147"/>
<sequence length="77" mass="8537">MKYFVFDSGIELIITSDKSLKDKSADVCSCVGDLASFIEYVKTAIDNGSEHDFFFDSGEKFSGDLCSCLEYVAKKRA</sequence>
<dbReference type="KEGG" id="ccoc:CCON33237_1107"/>
<reference evidence="2" key="1">
    <citation type="submission" date="2015-08" db="EMBL/GenBank/DDBJ databases">
        <title>Comparative genomics of the Campylobacter concisus group.</title>
        <authorList>
            <person name="Miller W.G."/>
            <person name="Yee E."/>
            <person name="Chapman M.H."/>
            <person name="Huynh S."/>
            <person name="Bono J.L."/>
            <person name="On S.L.W."/>
            <person name="St Leger J."/>
            <person name="Foster G."/>
            <person name="Parker C.T."/>
        </authorList>
    </citation>
    <scope>NUCLEOTIDE SEQUENCE [LARGE SCALE GENOMIC DNA]</scope>
    <source>
        <strain evidence="2">ATCC 33237</strain>
    </source>
</reference>
<dbReference type="Proteomes" id="UP000066049">
    <property type="component" value="Chromosome"/>
</dbReference>
<protein>
    <submittedName>
        <fullName evidence="1">Uncharacterized protein</fullName>
    </submittedName>
</protein>
<name>A0A0M4TMG3_9BACT</name>
<dbReference type="AlphaFoldDB" id="A0A0M4TMG3"/>
<accession>A0A0M4TMG3</accession>
<dbReference type="RefSeq" id="WP_054196760.1">
    <property type="nucleotide sequence ID" value="NZ_CP012541.1"/>
</dbReference>
<proteinExistence type="predicted"/>
<evidence type="ECO:0000313" key="2">
    <source>
        <dbReference type="Proteomes" id="UP000066049"/>
    </source>
</evidence>
<dbReference type="EMBL" id="CP012541">
    <property type="protein sequence ID" value="ALF47781.1"/>
    <property type="molecule type" value="Genomic_DNA"/>
</dbReference>